<comment type="caution">
    <text evidence="2">The sequence shown here is derived from an EMBL/GenBank/DDBJ whole genome shotgun (WGS) entry which is preliminary data.</text>
</comment>
<dbReference type="AlphaFoldDB" id="A0A815VJQ5"/>
<dbReference type="Proteomes" id="UP000663882">
    <property type="component" value="Unassembled WGS sequence"/>
</dbReference>
<accession>A0A815VJQ5</accession>
<protein>
    <submittedName>
        <fullName evidence="2">Uncharacterized protein</fullName>
    </submittedName>
</protein>
<feature type="compositionally biased region" description="Polar residues" evidence="1">
    <location>
        <begin position="38"/>
        <end position="53"/>
    </location>
</feature>
<proteinExistence type="predicted"/>
<feature type="region of interest" description="Disordered" evidence="1">
    <location>
        <begin position="33"/>
        <end position="53"/>
    </location>
</feature>
<evidence type="ECO:0000256" key="1">
    <source>
        <dbReference type="SAM" id="MobiDB-lite"/>
    </source>
</evidence>
<sequence length="53" mass="5970">MNLAIRIYFHCTCLVNNFSQTIFLAESSTLKSKYGSLKPSSSPIENPFQEPTD</sequence>
<dbReference type="EMBL" id="CAJNOO010019863">
    <property type="protein sequence ID" value="CAF1531146.1"/>
    <property type="molecule type" value="Genomic_DNA"/>
</dbReference>
<feature type="non-terminal residue" evidence="2">
    <location>
        <position position="53"/>
    </location>
</feature>
<organism evidence="2 3">
    <name type="scientific">Rotaria sordida</name>
    <dbReference type="NCBI Taxonomy" id="392033"/>
    <lineage>
        <taxon>Eukaryota</taxon>
        <taxon>Metazoa</taxon>
        <taxon>Spiralia</taxon>
        <taxon>Gnathifera</taxon>
        <taxon>Rotifera</taxon>
        <taxon>Eurotatoria</taxon>
        <taxon>Bdelloidea</taxon>
        <taxon>Philodinida</taxon>
        <taxon>Philodinidae</taxon>
        <taxon>Rotaria</taxon>
    </lineage>
</organism>
<name>A0A815VJQ5_9BILA</name>
<reference evidence="2" key="1">
    <citation type="submission" date="2021-02" db="EMBL/GenBank/DDBJ databases">
        <authorList>
            <person name="Nowell W R."/>
        </authorList>
    </citation>
    <scope>NUCLEOTIDE SEQUENCE</scope>
</reference>
<gene>
    <name evidence="2" type="ORF">RFH988_LOCUS39487</name>
</gene>
<evidence type="ECO:0000313" key="2">
    <source>
        <dbReference type="EMBL" id="CAF1531146.1"/>
    </source>
</evidence>
<evidence type="ECO:0000313" key="3">
    <source>
        <dbReference type="Proteomes" id="UP000663882"/>
    </source>
</evidence>